<sequence length="217" mass="24358">MAPGREGERNMDPESLYDAGRRTPTPRRRVSSPQSPTTPVDLEVLLSLDFVCRRKSRSVLNCTVVGRDGYTPYFHIVTSDDEGLMRTLLRTNEGRTVGAVDWGGKDGATYVEIPKAVKKQRVSEWLSMSGDARQVNYVHYRMMHAYGKIYIWAPQRDSICMYPWDPSAVGDVPNILARIEKEDRTVTLDISLEAVNSGLLEIAVVATMVFQSGCRID</sequence>
<organism evidence="2 3">
    <name type="scientific">Mycena maculata</name>
    <dbReference type="NCBI Taxonomy" id="230809"/>
    <lineage>
        <taxon>Eukaryota</taxon>
        <taxon>Fungi</taxon>
        <taxon>Dikarya</taxon>
        <taxon>Basidiomycota</taxon>
        <taxon>Agaricomycotina</taxon>
        <taxon>Agaricomycetes</taxon>
        <taxon>Agaricomycetidae</taxon>
        <taxon>Agaricales</taxon>
        <taxon>Marasmiineae</taxon>
        <taxon>Mycenaceae</taxon>
        <taxon>Mycena</taxon>
    </lineage>
</organism>
<name>A0AAD7IVW3_9AGAR</name>
<evidence type="ECO:0000256" key="1">
    <source>
        <dbReference type="SAM" id="MobiDB-lite"/>
    </source>
</evidence>
<dbReference type="EMBL" id="JARJLG010000078">
    <property type="protein sequence ID" value="KAJ7751534.1"/>
    <property type="molecule type" value="Genomic_DNA"/>
</dbReference>
<dbReference type="AlphaFoldDB" id="A0AAD7IVW3"/>
<comment type="caution">
    <text evidence="2">The sequence shown here is derived from an EMBL/GenBank/DDBJ whole genome shotgun (WGS) entry which is preliminary data.</text>
</comment>
<proteinExistence type="predicted"/>
<dbReference type="Proteomes" id="UP001215280">
    <property type="component" value="Unassembled WGS sequence"/>
</dbReference>
<feature type="compositionally biased region" description="Basic and acidic residues" evidence="1">
    <location>
        <begin position="1"/>
        <end position="12"/>
    </location>
</feature>
<keyword evidence="3" id="KW-1185">Reference proteome</keyword>
<gene>
    <name evidence="2" type="ORF">DFH07DRAFT_922051</name>
</gene>
<evidence type="ECO:0000313" key="2">
    <source>
        <dbReference type="EMBL" id="KAJ7751534.1"/>
    </source>
</evidence>
<accession>A0AAD7IVW3</accession>
<feature type="region of interest" description="Disordered" evidence="1">
    <location>
        <begin position="1"/>
        <end position="38"/>
    </location>
</feature>
<protein>
    <submittedName>
        <fullName evidence="2">Uncharacterized protein</fullName>
    </submittedName>
</protein>
<reference evidence="2" key="1">
    <citation type="submission" date="2023-03" db="EMBL/GenBank/DDBJ databases">
        <title>Massive genome expansion in bonnet fungi (Mycena s.s.) driven by repeated elements and novel gene families across ecological guilds.</title>
        <authorList>
            <consortium name="Lawrence Berkeley National Laboratory"/>
            <person name="Harder C.B."/>
            <person name="Miyauchi S."/>
            <person name="Viragh M."/>
            <person name="Kuo A."/>
            <person name="Thoen E."/>
            <person name="Andreopoulos B."/>
            <person name="Lu D."/>
            <person name="Skrede I."/>
            <person name="Drula E."/>
            <person name="Henrissat B."/>
            <person name="Morin E."/>
            <person name="Kohler A."/>
            <person name="Barry K."/>
            <person name="LaButti K."/>
            <person name="Morin E."/>
            <person name="Salamov A."/>
            <person name="Lipzen A."/>
            <person name="Mereny Z."/>
            <person name="Hegedus B."/>
            <person name="Baldrian P."/>
            <person name="Stursova M."/>
            <person name="Weitz H."/>
            <person name="Taylor A."/>
            <person name="Grigoriev I.V."/>
            <person name="Nagy L.G."/>
            <person name="Martin F."/>
            <person name="Kauserud H."/>
        </authorList>
    </citation>
    <scope>NUCLEOTIDE SEQUENCE</scope>
    <source>
        <strain evidence="2">CBHHK188m</strain>
    </source>
</reference>
<evidence type="ECO:0000313" key="3">
    <source>
        <dbReference type="Proteomes" id="UP001215280"/>
    </source>
</evidence>